<evidence type="ECO:0000256" key="1">
    <source>
        <dbReference type="ARBA" id="ARBA00022729"/>
    </source>
</evidence>
<evidence type="ECO:0000256" key="2">
    <source>
        <dbReference type="SAM" id="SignalP"/>
    </source>
</evidence>
<keyword evidence="5" id="KW-1185">Reference proteome</keyword>
<evidence type="ECO:0000259" key="3">
    <source>
        <dbReference type="Pfam" id="PF18962"/>
    </source>
</evidence>
<dbReference type="Proteomes" id="UP001273350">
    <property type="component" value="Unassembled WGS sequence"/>
</dbReference>
<organism evidence="4 5">
    <name type="scientific">Flavobacterium cupriresistens</name>
    <dbReference type="NCBI Taxonomy" id="2893885"/>
    <lineage>
        <taxon>Bacteria</taxon>
        <taxon>Pseudomonadati</taxon>
        <taxon>Bacteroidota</taxon>
        <taxon>Flavobacteriia</taxon>
        <taxon>Flavobacteriales</taxon>
        <taxon>Flavobacteriaceae</taxon>
        <taxon>Flavobacterium</taxon>
    </lineage>
</organism>
<dbReference type="NCBIfam" id="TIGR04183">
    <property type="entry name" value="Por_Secre_tail"/>
    <property type="match status" value="1"/>
</dbReference>
<keyword evidence="1 2" id="KW-0732">Signal</keyword>
<comment type="caution">
    <text evidence="4">The sequence shown here is derived from an EMBL/GenBank/DDBJ whole genome shotgun (WGS) entry which is preliminary data.</text>
</comment>
<reference evidence="4 5" key="1">
    <citation type="submission" date="2023-11" db="EMBL/GenBank/DDBJ databases">
        <title>Unpublished Manusciprt.</title>
        <authorList>
            <person name="Saticioglu I.B."/>
            <person name="Ay H."/>
            <person name="Ajmi N."/>
            <person name="Altun S."/>
            <person name="Duman M."/>
        </authorList>
    </citation>
    <scope>NUCLEOTIDE SEQUENCE [LARGE SCALE GENOMIC DNA]</scope>
    <source>
        <strain evidence="4 5">Fl-318</strain>
    </source>
</reference>
<feature type="signal peptide" evidence="2">
    <location>
        <begin position="1"/>
        <end position="18"/>
    </location>
</feature>
<sequence length="151" mass="16943">MRSVITIVLLATFALANAQQKITFGYDTAGNQISRVLCLSGCTAKSANQTKEIDAIVDGDLQKFFPEDVISYYPNPVKEELYLKWELIDNNKVSSVVVYGLNGQTLETFSRTETINTLTISFQQYLTGIYLVVLNYTNGEQKTVKIIKQKD</sequence>
<dbReference type="RefSeq" id="WP_230002563.1">
    <property type="nucleotide sequence ID" value="NZ_CP087134.1"/>
</dbReference>
<dbReference type="EMBL" id="JAWXVI010000001">
    <property type="protein sequence ID" value="MDX6188029.1"/>
    <property type="molecule type" value="Genomic_DNA"/>
</dbReference>
<feature type="chain" id="PRO_5047455450" evidence="2">
    <location>
        <begin position="19"/>
        <end position="151"/>
    </location>
</feature>
<evidence type="ECO:0000313" key="5">
    <source>
        <dbReference type="Proteomes" id="UP001273350"/>
    </source>
</evidence>
<accession>A0ABU4R611</accession>
<gene>
    <name evidence="4" type="ORF">SGQ83_01590</name>
</gene>
<dbReference type="Pfam" id="PF18962">
    <property type="entry name" value="Por_Secre_tail"/>
    <property type="match status" value="1"/>
</dbReference>
<name>A0ABU4R611_9FLAO</name>
<protein>
    <submittedName>
        <fullName evidence="4">T9SS type A sorting domain-containing protein</fullName>
    </submittedName>
</protein>
<feature type="domain" description="Secretion system C-terminal sorting" evidence="3">
    <location>
        <begin position="73"/>
        <end position="146"/>
    </location>
</feature>
<proteinExistence type="predicted"/>
<evidence type="ECO:0000313" key="4">
    <source>
        <dbReference type="EMBL" id="MDX6188029.1"/>
    </source>
</evidence>
<dbReference type="InterPro" id="IPR026444">
    <property type="entry name" value="Secre_tail"/>
</dbReference>